<proteinExistence type="predicted"/>
<dbReference type="Pfam" id="PF02620">
    <property type="entry name" value="YceD"/>
    <property type="match status" value="1"/>
</dbReference>
<gene>
    <name evidence="1" type="ORF">IQ215_03730</name>
</gene>
<dbReference type="RefSeq" id="WP_193799980.1">
    <property type="nucleotide sequence ID" value="NZ_JADEWC010000005.1"/>
</dbReference>
<reference evidence="1 2" key="1">
    <citation type="submission" date="2020-10" db="EMBL/GenBank/DDBJ databases">
        <authorList>
            <person name="Castelo-Branco R."/>
            <person name="Eusebio N."/>
            <person name="Adriana R."/>
            <person name="Vieira A."/>
            <person name="Brugerolle De Fraissinette N."/>
            <person name="Rezende De Castro R."/>
            <person name="Schneider M.P."/>
            <person name="Vasconcelos V."/>
            <person name="Leao P.N."/>
        </authorList>
    </citation>
    <scope>NUCLEOTIDE SEQUENCE [LARGE SCALE GENOMIC DNA]</scope>
    <source>
        <strain evidence="1 2">LEGE 03274</strain>
    </source>
</reference>
<organism evidence="1 2">
    <name type="scientific">Cyanobacterium stanieri LEGE 03274</name>
    <dbReference type="NCBI Taxonomy" id="1828756"/>
    <lineage>
        <taxon>Bacteria</taxon>
        <taxon>Bacillati</taxon>
        <taxon>Cyanobacteriota</taxon>
        <taxon>Cyanophyceae</taxon>
        <taxon>Oscillatoriophycideae</taxon>
        <taxon>Chroococcales</taxon>
        <taxon>Geminocystaceae</taxon>
        <taxon>Cyanobacterium</taxon>
    </lineage>
</organism>
<sequence length="165" mass="18952">MERIYIPQLLKMPQQMDKFTFKENIKGFKTLTPIKGSLAVYHRGGFLEIELTADTILTLKCDRCLKTFNHRLEVDTSEIIWLSDQFEDPNNLPLEREISGDDLCESLPPDGYFEVQEWVYEQLSLALPLRQLCHNEDCEPPTIDDSATIADSRWAALTALKSLSD</sequence>
<dbReference type="EMBL" id="JADEWC010000005">
    <property type="protein sequence ID" value="MBE9221798.1"/>
    <property type="molecule type" value="Genomic_DNA"/>
</dbReference>
<comment type="caution">
    <text evidence="1">The sequence shown here is derived from an EMBL/GenBank/DDBJ whole genome shotgun (WGS) entry which is preliminary data.</text>
</comment>
<protein>
    <submittedName>
        <fullName evidence="1">DUF177 domain-containing protein</fullName>
    </submittedName>
</protein>
<accession>A0ABR9V1N8</accession>
<evidence type="ECO:0000313" key="2">
    <source>
        <dbReference type="Proteomes" id="UP000654604"/>
    </source>
</evidence>
<dbReference type="Proteomes" id="UP000654604">
    <property type="component" value="Unassembled WGS sequence"/>
</dbReference>
<dbReference type="InterPro" id="IPR003772">
    <property type="entry name" value="YceD"/>
</dbReference>
<name>A0ABR9V1N8_9CHRO</name>
<evidence type="ECO:0000313" key="1">
    <source>
        <dbReference type="EMBL" id="MBE9221798.1"/>
    </source>
</evidence>
<keyword evidence="2" id="KW-1185">Reference proteome</keyword>